<dbReference type="Proteomes" id="UP000655208">
    <property type="component" value="Unassembled WGS sequence"/>
</dbReference>
<name>A0A917TB11_9ACTN</name>
<organism evidence="1 2">
    <name type="scientific">Nakamurella endophytica</name>
    <dbReference type="NCBI Taxonomy" id="1748367"/>
    <lineage>
        <taxon>Bacteria</taxon>
        <taxon>Bacillati</taxon>
        <taxon>Actinomycetota</taxon>
        <taxon>Actinomycetes</taxon>
        <taxon>Nakamurellales</taxon>
        <taxon>Nakamurellaceae</taxon>
        <taxon>Nakamurella</taxon>
    </lineage>
</organism>
<protein>
    <submittedName>
        <fullName evidence="1">Uncharacterized protein</fullName>
    </submittedName>
</protein>
<reference evidence="1" key="2">
    <citation type="submission" date="2020-09" db="EMBL/GenBank/DDBJ databases">
        <authorList>
            <person name="Sun Q."/>
            <person name="Zhou Y."/>
        </authorList>
    </citation>
    <scope>NUCLEOTIDE SEQUENCE</scope>
    <source>
        <strain evidence="1">CGMCC 4.7308</strain>
    </source>
</reference>
<reference evidence="1" key="1">
    <citation type="journal article" date="2014" name="Int. J. Syst. Evol. Microbiol.">
        <title>Complete genome sequence of Corynebacterium casei LMG S-19264T (=DSM 44701T), isolated from a smear-ripened cheese.</title>
        <authorList>
            <consortium name="US DOE Joint Genome Institute (JGI-PGF)"/>
            <person name="Walter F."/>
            <person name="Albersmeier A."/>
            <person name="Kalinowski J."/>
            <person name="Ruckert C."/>
        </authorList>
    </citation>
    <scope>NUCLEOTIDE SEQUENCE</scope>
    <source>
        <strain evidence="1">CGMCC 4.7308</strain>
    </source>
</reference>
<proteinExistence type="predicted"/>
<evidence type="ECO:0000313" key="2">
    <source>
        <dbReference type="Proteomes" id="UP000655208"/>
    </source>
</evidence>
<evidence type="ECO:0000313" key="1">
    <source>
        <dbReference type="EMBL" id="GGM15706.1"/>
    </source>
</evidence>
<dbReference type="RefSeq" id="WP_188944675.1">
    <property type="nucleotide sequence ID" value="NZ_BMNA01000015.1"/>
</dbReference>
<comment type="caution">
    <text evidence="1">The sequence shown here is derived from an EMBL/GenBank/DDBJ whole genome shotgun (WGS) entry which is preliminary data.</text>
</comment>
<gene>
    <name evidence="1" type="ORF">GCM10011594_39680</name>
</gene>
<dbReference type="EMBL" id="BMNA01000015">
    <property type="protein sequence ID" value="GGM15706.1"/>
    <property type="molecule type" value="Genomic_DNA"/>
</dbReference>
<keyword evidence="2" id="KW-1185">Reference proteome</keyword>
<sequence>MVNTVVLSGQVDSTYQQGVSLQHLLREDIDMARKGGKRSRSAITGRFVKWVTARKNPKTTVTESTKKSKK</sequence>
<dbReference type="AlphaFoldDB" id="A0A917TB11"/>
<accession>A0A917TB11</accession>